<dbReference type="InterPro" id="IPR036192">
    <property type="entry name" value="Cell_div_ZapA-like_sf"/>
</dbReference>
<proteinExistence type="predicted"/>
<keyword evidence="2" id="KW-0131">Cell cycle</keyword>
<protein>
    <submittedName>
        <fullName evidence="2">Cell division protein ZapA</fullName>
    </submittedName>
</protein>
<gene>
    <name evidence="2" type="ORF">IAB80_03745</name>
</gene>
<comment type="caution">
    <text evidence="2">The sequence shown here is derived from an EMBL/GenBank/DDBJ whole genome shotgun (WGS) entry which is preliminary data.</text>
</comment>
<keyword evidence="1" id="KW-0175">Coiled coil</keyword>
<keyword evidence="2" id="KW-0132">Cell division</keyword>
<dbReference type="SUPFAM" id="SSF102829">
    <property type="entry name" value="Cell division protein ZapA-like"/>
    <property type="match status" value="1"/>
</dbReference>
<evidence type="ECO:0000256" key="1">
    <source>
        <dbReference type="SAM" id="Coils"/>
    </source>
</evidence>
<dbReference type="AlphaFoldDB" id="A0A9D9ITM6"/>
<name>A0A9D9ITM6_9BACT</name>
<evidence type="ECO:0000313" key="2">
    <source>
        <dbReference type="EMBL" id="MBO8477985.1"/>
    </source>
</evidence>
<reference evidence="2" key="1">
    <citation type="submission" date="2020-10" db="EMBL/GenBank/DDBJ databases">
        <authorList>
            <person name="Gilroy R."/>
        </authorList>
    </citation>
    <scope>NUCLEOTIDE SEQUENCE</scope>
    <source>
        <strain evidence="2">2478</strain>
    </source>
</reference>
<dbReference type="EMBL" id="JADILZ010000032">
    <property type="protein sequence ID" value="MBO8477985.1"/>
    <property type="molecule type" value="Genomic_DNA"/>
</dbReference>
<evidence type="ECO:0000313" key="3">
    <source>
        <dbReference type="Proteomes" id="UP000823771"/>
    </source>
</evidence>
<accession>A0A9D9ITM6</accession>
<dbReference type="InterPro" id="IPR007838">
    <property type="entry name" value="Cell_div_ZapA-like"/>
</dbReference>
<reference evidence="2" key="2">
    <citation type="journal article" date="2021" name="PeerJ">
        <title>Extensive microbial diversity within the chicken gut microbiome revealed by metagenomics and culture.</title>
        <authorList>
            <person name="Gilroy R."/>
            <person name="Ravi A."/>
            <person name="Getino M."/>
            <person name="Pursley I."/>
            <person name="Horton D.L."/>
            <person name="Alikhan N.F."/>
            <person name="Baker D."/>
            <person name="Gharbi K."/>
            <person name="Hall N."/>
            <person name="Watson M."/>
            <person name="Adriaenssens E.M."/>
            <person name="Foster-Nyarko E."/>
            <person name="Jarju S."/>
            <person name="Secka A."/>
            <person name="Antonio M."/>
            <person name="Oren A."/>
            <person name="Chaudhuri R.R."/>
            <person name="La Ragione R."/>
            <person name="Hildebrand F."/>
            <person name="Pallen M.J."/>
        </authorList>
    </citation>
    <scope>NUCLEOTIDE SEQUENCE</scope>
    <source>
        <strain evidence="2">2478</strain>
    </source>
</reference>
<dbReference type="Pfam" id="PF05164">
    <property type="entry name" value="ZapA"/>
    <property type="match status" value="1"/>
</dbReference>
<feature type="coiled-coil region" evidence="1">
    <location>
        <begin position="65"/>
        <end position="92"/>
    </location>
</feature>
<organism evidence="2 3">
    <name type="scientific">Candidatus Cryptobacteroides excrementipullorum</name>
    <dbReference type="NCBI Taxonomy" id="2840761"/>
    <lineage>
        <taxon>Bacteria</taxon>
        <taxon>Pseudomonadati</taxon>
        <taxon>Bacteroidota</taxon>
        <taxon>Bacteroidia</taxon>
        <taxon>Bacteroidales</taxon>
        <taxon>Candidatus Cryptobacteroides</taxon>
    </lineage>
</organism>
<dbReference type="Proteomes" id="UP000823771">
    <property type="component" value="Unassembled WGS sequence"/>
</dbReference>
<sequence length="93" mass="10495">MKREITVPTLGGIYKFTADSPEDEEIIRKTAKAVNDKADGLQRMYPGKTEAEIGRMIALNEGIKAARLQKKLESIGREVEMLQKELDSYLKIL</sequence>
<dbReference type="GO" id="GO:0051301">
    <property type="term" value="P:cell division"/>
    <property type="evidence" value="ECO:0007669"/>
    <property type="project" value="UniProtKB-KW"/>
</dbReference>